<evidence type="ECO:0000313" key="3">
    <source>
        <dbReference type="Proteomes" id="UP001633002"/>
    </source>
</evidence>
<evidence type="ECO:0000256" key="1">
    <source>
        <dbReference type="SAM" id="MobiDB-lite"/>
    </source>
</evidence>
<dbReference type="EMBL" id="JBJQOH010000004">
    <property type="protein sequence ID" value="KAL3687994.1"/>
    <property type="molecule type" value="Genomic_DNA"/>
</dbReference>
<gene>
    <name evidence="2" type="ORF">R1sor_014303</name>
</gene>
<feature type="compositionally biased region" description="Basic and acidic residues" evidence="1">
    <location>
        <begin position="511"/>
        <end position="521"/>
    </location>
</feature>
<keyword evidence="3" id="KW-1185">Reference proteome</keyword>
<feature type="compositionally biased region" description="Polar residues" evidence="1">
    <location>
        <begin position="128"/>
        <end position="138"/>
    </location>
</feature>
<name>A0ABD3HF47_9MARC</name>
<proteinExistence type="predicted"/>
<dbReference type="AlphaFoldDB" id="A0ABD3HF47"/>
<comment type="caution">
    <text evidence="2">The sequence shown here is derived from an EMBL/GenBank/DDBJ whole genome shotgun (WGS) entry which is preliminary data.</text>
</comment>
<reference evidence="2 3" key="1">
    <citation type="submission" date="2024-09" db="EMBL/GenBank/DDBJ databases">
        <title>Chromosome-scale assembly of Riccia sorocarpa.</title>
        <authorList>
            <person name="Paukszto L."/>
        </authorList>
    </citation>
    <scope>NUCLEOTIDE SEQUENCE [LARGE SCALE GENOMIC DNA]</scope>
    <source>
        <strain evidence="2">LP-2024</strain>
        <tissue evidence="2">Aerial parts of the thallus</tissue>
    </source>
</reference>
<protein>
    <submittedName>
        <fullName evidence="2">Uncharacterized protein</fullName>
    </submittedName>
</protein>
<dbReference type="Proteomes" id="UP001633002">
    <property type="component" value="Unassembled WGS sequence"/>
</dbReference>
<sequence>MNSLRLLGERITSDSKWKFIERDYVKFALRLGLLTPPAGASANQVLPHNEDWAIFKERQERDARKKKASVEVTGREANVSQEPTQISPNVDRSKKKKKNDPAVGAVASGSGPSVFQRVEVPKRPRSGPTASAATTSQPVDVDEIDRIPLTQSSKIQPLSAMTEVELNKDEKNRVRKEAINRCLVDQFVLRIPIKQFHVPSTDTNWEKWGPYQIRACNKSFVLELKKHMQTNAYAHYHNFILLVDPQDCPDKSRWKFPPPSSWKFYVIGGNHSALARMELLAQYPGIYKHFRHCNYIIYAGLTKSEAALFAHDDNFDAEVRRKYTFHQRVEYFHRQFMEAKQTGESMASLRKRLALETVNIVETDSKTSLSTLENTFQVAFTAGKLWEVQESIFRKWERRELKSMKAVGKGKKKDDGEMRQTWWRALQSVFDDRKMSILLRVDSGELALDQMTAECERCRTLDVIMKAFCHLTGCNDWEEAQAKCGPFSSDERLYSYEKSFELMLKLPDAKTEVTRGHKHSTEVAPPQNDSDAAMNEVIVESEDDEAILLHRDDENNEDNEENDPAEGPVGEDENPEDAEETSDQAERQDDPVDVVPDSLTGGPGDAE</sequence>
<accession>A0ABD3HF47</accession>
<feature type="region of interest" description="Disordered" evidence="1">
    <location>
        <begin position="63"/>
        <end position="142"/>
    </location>
</feature>
<evidence type="ECO:0000313" key="2">
    <source>
        <dbReference type="EMBL" id="KAL3687994.1"/>
    </source>
</evidence>
<feature type="compositionally biased region" description="Polar residues" evidence="1">
    <location>
        <begin position="78"/>
        <end position="90"/>
    </location>
</feature>
<feature type="region of interest" description="Disordered" evidence="1">
    <location>
        <begin position="550"/>
        <end position="607"/>
    </location>
</feature>
<organism evidence="2 3">
    <name type="scientific">Riccia sorocarpa</name>
    <dbReference type="NCBI Taxonomy" id="122646"/>
    <lineage>
        <taxon>Eukaryota</taxon>
        <taxon>Viridiplantae</taxon>
        <taxon>Streptophyta</taxon>
        <taxon>Embryophyta</taxon>
        <taxon>Marchantiophyta</taxon>
        <taxon>Marchantiopsida</taxon>
        <taxon>Marchantiidae</taxon>
        <taxon>Marchantiales</taxon>
        <taxon>Ricciaceae</taxon>
        <taxon>Riccia</taxon>
    </lineage>
</organism>
<feature type="compositionally biased region" description="Acidic residues" evidence="1">
    <location>
        <begin position="554"/>
        <end position="583"/>
    </location>
</feature>
<feature type="region of interest" description="Disordered" evidence="1">
    <location>
        <begin position="511"/>
        <end position="532"/>
    </location>
</feature>